<dbReference type="Gene3D" id="1.20.1280.50">
    <property type="match status" value="1"/>
</dbReference>
<reference evidence="2 3" key="1">
    <citation type="journal article" date="2020" name="ISME J.">
        <title>Uncovering the hidden diversity of litter-decomposition mechanisms in mushroom-forming fungi.</title>
        <authorList>
            <person name="Floudas D."/>
            <person name="Bentzer J."/>
            <person name="Ahren D."/>
            <person name="Johansson T."/>
            <person name="Persson P."/>
            <person name="Tunlid A."/>
        </authorList>
    </citation>
    <scope>NUCLEOTIDE SEQUENCE [LARGE SCALE GENOMIC DNA]</scope>
    <source>
        <strain evidence="2 3">CBS 146.42</strain>
    </source>
</reference>
<dbReference type="InterPro" id="IPR001810">
    <property type="entry name" value="F-box_dom"/>
</dbReference>
<evidence type="ECO:0000313" key="2">
    <source>
        <dbReference type="EMBL" id="KAF5364189.1"/>
    </source>
</evidence>
<accession>A0A8H5GFN5</accession>
<dbReference type="Pfam" id="PF12937">
    <property type="entry name" value="F-box-like"/>
    <property type="match status" value="1"/>
</dbReference>
<dbReference type="Proteomes" id="UP000559027">
    <property type="component" value="Unassembled WGS sequence"/>
</dbReference>
<gene>
    <name evidence="2" type="ORF">D9756_000926</name>
</gene>
<feature type="domain" description="F-box" evidence="1">
    <location>
        <begin position="46"/>
        <end position="108"/>
    </location>
</feature>
<dbReference type="OrthoDB" id="3365698at2759"/>
<dbReference type="EMBL" id="JAACJO010000001">
    <property type="protein sequence ID" value="KAF5364189.1"/>
    <property type="molecule type" value="Genomic_DNA"/>
</dbReference>
<evidence type="ECO:0000259" key="1">
    <source>
        <dbReference type="Pfam" id="PF12937"/>
    </source>
</evidence>
<protein>
    <recommendedName>
        <fullName evidence="1">F-box domain-containing protein</fullName>
    </recommendedName>
</protein>
<comment type="caution">
    <text evidence="2">The sequence shown here is derived from an EMBL/GenBank/DDBJ whole genome shotgun (WGS) entry which is preliminary data.</text>
</comment>
<keyword evidence="3" id="KW-1185">Reference proteome</keyword>
<sequence>MPTTESDEIQYILTTIPRMEAERLNIKMNQVTLFRRLNELVSTPRALPHEILVDIFAYVCANRWSSKTTASQGSSYIKYPLIQTISQICSSWRNIAKSVPSLWTRFSIDIPDEQSAPRGSLNVLQLYLDNAAPLPISISLLDALPASMDPPPGRPSTRGARVPYVELLRLIFCQNPARISSTTLETYPHDMPGWRLRGLASAHDSDHRVVYPNLTRLVLMDLCCRFSAEHYSSAHLFKGAGLPHLRHLFLHCYPTPNHLSFDNLVTLHLSNATPRVAFAILAQASRVIEIHAVKMKALSYSSPNSDSEFPESTNPSTGIITLSHLKIMAWDFTNFEWAEKLMTSFHFPAFEMQLNTFLAGLPALKCFGHSMGGLDLAVTECLHRSLGHVAIILDELHLWGTLMVYRILNAGEILRCLTLSEPQASNLPDSAGMGSGANGGPMPLVGIKSLHFYDWPTCHDNPTREFLEYIDLLLEMLESRRTLGCGDEPGQLESLVFHVNPSSPAAISGMPIILGHCLGSSNGAELGDGPFNSREETVEVTVGHKAAINHPDSKP</sequence>
<proteinExistence type="predicted"/>
<dbReference type="AlphaFoldDB" id="A0A8H5GFN5"/>
<name>A0A8H5GFN5_9AGAR</name>
<organism evidence="2 3">
    <name type="scientific">Leucocoprinus leucothites</name>
    <dbReference type="NCBI Taxonomy" id="201217"/>
    <lineage>
        <taxon>Eukaryota</taxon>
        <taxon>Fungi</taxon>
        <taxon>Dikarya</taxon>
        <taxon>Basidiomycota</taxon>
        <taxon>Agaricomycotina</taxon>
        <taxon>Agaricomycetes</taxon>
        <taxon>Agaricomycetidae</taxon>
        <taxon>Agaricales</taxon>
        <taxon>Agaricineae</taxon>
        <taxon>Agaricaceae</taxon>
        <taxon>Leucocoprinus</taxon>
    </lineage>
</organism>
<evidence type="ECO:0000313" key="3">
    <source>
        <dbReference type="Proteomes" id="UP000559027"/>
    </source>
</evidence>